<dbReference type="Gene3D" id="3.30.1490.190">
    <property type="match status" value="1"/>
</dbReference>
<feature type="binding site" evidence="11">
    <location>
        <position position="97"/>
    </location>
    <ligand>
        <name>Zn(2+)</name>
        <dbReference type="ChEBI" id="CHEBI:29105"/>
    </ligand>
</feature>
<dbReference type="InterPro" id="IPR036390">
    <property type="entry name" value="WH_DNA-bd_sf"/>
</dbReference>
<dbReference type="GO" id="GO:0000976">
    <property type="term" value="F:transcription cis-regulatory region binding"/>
    <property type="evidence" value="ECO:0007669"/>
    <property type="project" value="TreeGrafter"/>
</dbReference>
<evidence type="ECO:0000313" key="13">
    <source>
        <dbReference type="EMBL" id="MBB3674793.1"/>
    </source>
</evidence>
<evidence type="ECO:0000256" key="11">
    <source>
        <dbReference type="PIRSR" id="PIRSR602481-1"/>
    </source>
</evidence>
<evidence type="ECO:0000256" key="8">
    <source>
        <dbReference type="ARBA" id="ARBA00023015"/>
    </source>
</evidence>
<keyword evidence="15" id="KW-1185">Reference proteome</keyword>
<protein>
    <submittedName>
        <fullName evidence="13">Fur family ferric uptake transcriptional regulator</fullName>
    </submittedName>
    <submittedName>
        <fullName evidence="14">Transcriptional repressor</fullName>
    </submittedName>
</protein>
<evidence type="ECO:0000256" key="7">
    <source>
        <dbReference type="ARBA" id="ARBA00023004"/>
    </source>
</evidence>
<evidence type="ECO:0000256" key="10">
    <source>
        <dbReference type="ARBA" id="ARBA00023163"/>
    </source>
</evidence>
<keyword evidence="6 11" id="KW-0862">Zinc</keyword>
<evidence type="ECO:0000256" key="12">
    <source>
        <dbReference type="PIRSR" id="PIRSR602481-2"/>
    </source>
</evidence>
<accession>A0A323VB89</accession>
<dbReference type="PANTHER" id="PTHR33202">
    <property type="entry name" value="ZINC UPTAKE REGULATION PROTEIN"/>
    <property type="match status" value="1"/>
</dbReference>
<organism evidence="14 15">
    <name type="scientific">Modestobacter versicolor</name>
    <dbReference type="NCBI Taxonomy" id="429133"/>
    <lineage>
        <taxon>Bacteria</taxon>
        <taxon>Bacillati</taxon>
        <taxon>Actinomycetota</taxon>
        <taxon>Actinomycetes</taxon>
        <taxon>Geodermatophilales</taxon>
        <taxon>Geodermatophilaceae</taxon>
        <taxon>Modestobacter</taxon>
    </lineage>
</organism>
<dbReference type="GO" id="GO:0045892">
    <property type="term" value="P:negative regulation of DNA-templated transcription"/>
    <property type="evidence" value="ECO:0007669"/>
    <property type="project" value="TreeGrafter"/>
</dbReference>
<evidence type="ECO:0000256" key="3">
    <source>
        <dbReference type="ARBA" id="ARBA00022490"/>
    </source>
</evidence>
<keyword evidence="9" id="KW-0238">DNA-binding</keyword>
<dbReference type="AlphaFoldDB" id="A0A323VB89"/>
<dbReference type="GO" id="GO:0008270">
    <property type="term" value="F:zinc ion binding"/>
    <property type="evidence" value="ECO:0007669"/>
    <property type="project" value="TreeGrafter"/>
</dbReference>
<dbReference type="RefSeq" id="WP_110551586.1">
    <property type="nucleotide sequence ID" value="NZ_JACIBU010000001.1"/>
</dbReference>
<evidence type="ECO:0000256" key="4">
    <source>
        <dbReference type="ARBA" id="ARBA00022491"/>
    </source>
</evidence>
<comment type="cofactor">
    <cofactor evidence="11">
        <name>Zn(2+)</name>
        <dbReference type="ChEBI" id="CHEBI:29105"/>
    </cofactor>
    <text evidence="11">Binds 1 zinc ion per subunit.</text>
</comment>
<name>A0A323VB89_9ACTN</name>
<evidence type="ECO:0000313" key="15">
    <source>
        <dbReference type="Proteomes" id="UP000247602"/>
    </source>
</evidence>
<keyword evidence="3" id="KW-0963">Cytoplasm</keyword>
<feature type="binding site" evidence="11">
    <location>
        <position position="137"/>
    </location>
    <ligand>
        <name>Zn(2+)</name>
        <dbReference type="ChEBI" id="CHEBI:29105"/>
    </ligand>
</feature>
<gene>
    <name evidence="14" type="ORF">DMO24_06900</name>
    <name evidence="13" type="ORF">FHX36_000528</name>
</gene>
<dbReference type="Proteomes" id="UP000247602">
    <property type="component" value="Unassembled WGS sequence"/>
</dbReference>
<comment type="similarity">
    <text evidence="2">Belongs to the Fur family.</text>
</comment>
<keyword evidence="10" id="KW-0804">Transcription</keyword>
<comment type="subcellular location">
    <subcellularLocation>
        <location evidence="1">Cytoplasm</location>
    </subcellularLocation>
</comment>
<reference evidence="13 16" key="2">
    <citation type="submission" date="2020-08" db="EMBL/GenBank/DDBJ databases">
        <title>Sequencing the genomes of 1000 actinobacteria strains.</title>
        <authorList>
            <person name="Klenk H.-P."/>
        </authorList>
    </citation>
    <scope>NUCLEOTIDE SEQUENCE [LARGE SCALE GENOMIC DNA]</scope>
    <source>
        <strain evidence="13 16">DSM 16678</strain>
    </source>
</reference>
<dbReference type="Proteomes" id="UP000580718">
    <property type="component" value="Unassembled WGS sequence"/>
</dbReference>
<dbReference type="EMBL" id="QKNV01000049">
    <property type="protein sequence ID" value="PZA22084.1"/>
    <property type="molecule type" value="Genomic_DNA"/>
</dbReference>
<dbReference type="PANTHER" id="PTHR33202:SF18">
    <property type="entry name" value="TRANSCRIPTIONAL REGULATOR FURA"/>
    <property type="match status" value="1"/>
</dbReference>
<dbReference type="GO" id="GO:0005737">
    <property type="term" value="C:cytoplasm"/>
    <property type="evidence" value="ECO:0007669"/>
    <property type="project" value="UniProtKB-SubCell"/>
</dbReference>
<keyword evidence="7 12" id="KW-0408">Iron</keyword>
<dbReference type="Pfam" id="PF01475">
    <property type="entry name" value="FUR"/>
    <property type="match status" value="1"/>
</dbReference>
<feature type="binding site" evidence="11">
    <location>
        <position position="94"/>
    </location>
    <ligand>
        <name>Zn(2+)</name>
        <dbReference type="ChEBI" id="CHEBI:29105"/>
    </ligand>
</feature>
<dbReference type="EMBL" id="JACIBU010000001">
    <property type="protein sequence ID" value="MBB3674793.1"/>
    <property type="molecule type" value="Genomic_DNA"/>
</dbReference>
<dbReference type="InterPro" id="IPR002481">
    <property type="entry name" value="FUR"/>
</dbReference>
<evidence type="ECO:0000256" key="5">
    <source>
        <dbReference type="ARBA" id="ARBA00022723"/>
    </source>
</evidence>
<comment type="cofactor">
    <cofactor evidence="12">
        <name>Mn(2+)</name>
        <dbReference type="ChEBI" id="CHEBI:29035"/>
    </cofactor>
    <cofactor evidence="12">
        <name>Fe(2+)</name>
        <dbReference type="ChEBI" id="CHEBI:29033"/>
    </cofactor>
    <text evidence="12">Binds 1 Mn(2+) or Fe(2+) ion per subunit.</text>
</comment>
<dbReference type="Gene3D" id="1.10.10.10">
    <property type="entry name" value="Winged helix-like DNA-binding domain superfamily/Winged helix DNA-binding domain"/>
    <property type="match status" value="1"/>
</dbReference>
<evidence type="ECO:0000256" key="1">
    <source>
        <dbReference type="ARBA" id="ARBA00004496"/>
    </source>
</evidence>
<dbReference type="SUPFAM" id="SSF46785">
    <property type="entry name" value="Winged helix' DNA-binding domain"/>
    <property type="match status" value="1"/>
</dbReference>
<feature type="binding site" evidence="11">
    <location>
        <position position="134"/>
    </location>
    <ligand>
        <name>Zn(2+)</name>
        <dbReference type="ChEBI" id="CHEBI:29105"/>
    </ligand>
</feature>
<dbReference type="GO" id="GO:1900376">
    <property type="term" value="P:regulation of secondary metabolite biosynthetic process"/>
    <property type="evidence" value="ECO:0007669"/>
    <property type="project" value="TreeGrafter"/>
</dbReference>
<dbReference type="CDD" id="cd07153">
    <property type="entry name" value="Fur_like"/>
    <property type="match status" value="1"/>
</dbReference>
<dbReference type="OrthoDB" id="5242893at2"/>
<feature type="binding site" evidence="12">
    <location>
        <position position="109"/>
    </location>
    <ligand>
        <name>Fe cation</name>
        <dbReference type="ChEBI" id="CHEBI:24875"/>
    </ligand>
</feature>
<keyword evidence="8" id="KW-0805">Transcription regulation</keyword>
<keyword evidence="5 11" id="KW-0479">Metal-binding</keyword>
<dbReference type="InterPro" id="IPR036388">
    <property type="entry name" value="WH-like_DNA-bd_sf"/>
</dbReference>
<evidence type="ECO:0000256" key="2">
    <source>
        <dbReference type="ARBA" id="ARBA00007957"/>
    </source>
</evidence>
<sequence>MPDAADLERVLRTAGLRVTRPRLAVLDAVHAHPHADTEALIGAARAQLGAVSHQAVYDVLRVLTDRGLVRRIQPQGSVALYEARVGDDHHHLVCRSCGAVSDVDGAVRETSCLAPPVDGGFLVDHAEVVYWGRCRSCAAAPATPHEPDAAPERGTP</sequence>
<proteinExistence type="inferred from homology"/>
<dbReference type="GO" id="GO:0003700">
    <property type="term" value="F:DNA-binding transcription factor activity"/>
    <property type="evidence" value="ECO:0007669"/>
    <property type="project" value="InterPro"/>
</dbReference>
<keyword evidence="4" id="KW-0678">Repressor</keyword>
<dbReference type="InterPro" id="IPR043135">
    <property type="entry name" value="Fur_C"/>
</dbReference>
<reference evidence="14 15" key="1">
    <citation type="submission" date="2018-06" db="EMBL/GenBank/DDBJ databases">
        <title>Draft genome sequence of Modestobacter versicolor CP153-2.</title>
        <authorList>
            <person name="Gundlapally S.R."/>
        </authorList>
    </citation>
    <scope>NUCLEOTIDE SEQUENCE [LARGE SCALE GENOMIC DNA]</scope>
    <source>
        <strain evidence="14 15">CP153-2</strain>
    </source>
</reference>
<evidence type="ECO:0000256" key="6">
    <source>
        <dbReference type="ARBA" id="ARBA00022833"/>
    </source>
</evidence>
<comment type="caution">
    <text evidence="14">The sequence shown here is derived from an EMBL/GenBank/DDBJ whole genome shotgun (WGS) entry which is preliminary data.</text>
</comment>
<evidence type="ECO:0000256" key="9">
    <source>
        <dbReference type="ARBA" id="ARBA00023125"/>
    </source>
</evidence>
<evidence type="ECO:0000313" key="14">
    <source>
        <dbReference type="EMBL" id="PZA22084.1"/>
    </source>
</evidence>
<evidence type="ECO:0000313" key="16">
    <source>
        <dbReference type="Proteomes" id="UP000580718"/>
    </source>
</evidence>